<dbReference type="AlphaFoldDB" id="A0A563EHX6"/>
<dbReference type="RefSeq" id="WP_146358809.1">
    <property type="nucleotide sequence ID" value="NZ_VOBR01000034.1"/>
</dbReference>
<dbReference type="Pfam" id="PF14219">
    <property type="entry name" value="DUF4328"/>
    <property type="match status" value="1"/>
</dbReference>
<keyword evidence="1" id="KW-0812">Transmembrane</keyword>
<dbReference type="Proteomes" id="UP000316639">
    <property type="component" value="Unassembled WGS sequence"/>
</dbReference>
<feature type="transmembrane region" description="Helical" evidence="1">
    <location>
        <begin position="60"/>
        <end position="84"/>
    </location>
</feature>
<feature type="transmembrane region" description="Helical" evidence="1">
    <location>
        <begin position="183"/>
        <end position="202"/>
    </location>
</feature>
<dbReference type="OrthoDB" id="4174975at2"/>
<feature type="domain" description="DUF4328" evidence="2">
    <location>
        <begin position="49"/>
        <end position="209"/>
    </location>
</feature>
<evidence type="ECO:0000313" key="4">
    <source>
        <dbReference type="Proteomes" id="UP000316639"/>
    </source>
</evidence>
<feature type="transmembrane region" description="Helical" evidence="1">
    <location>
        <begin position="151"/>
        <end position="171"/>
    </location>
</feature>
<evidence type="ECO:0000259" key="2">
    <source>
        <dbReference type="Pfam" id="PF14219"/>
    </source>
</evidence>
<keyword evidence="4" id="KW-1185">Reference proteome</keyword>
<dbReference type="InterPro" id="IPR025565">
    <property type="entry name" value="DUF4328"/>
</dbReference>
<accession>A0A563EHX6</accession>
<keyword evidence="1" id="KW-1133">Transmembrane helix</keyword>
<feature type="transmembrane region" description="Helical" evidence="1">
    <location>
        <begin position="7"/>
        <end position="27"/>
    </location>
</feature>
<dbReference type="EMBL" id="VOBR01000034">
    <property type="protein sequence ID" value="TWP46262.1"/>
    <property type="molecule type" value="Genomic_DNA"/>
</dbReference>
<proteinExistence type="predicted"/>
<sequence>MDHFRPVRGLGLAASVLIGLIAIGQIADVLTSWHSYTVVRDYLDGVAGVTTADLTSADEYTAIVSIPLTVLHIAAGVVFIVWLYRARLNAERVTYAAEHRRGKGWAIGSWFTPVVNFWFPKQIIDDVWRASDPMQQQVPLQQRQKSALVTVWWIAFLVMQAIDRIIMRIYLRQEISPPMLFDAAVASTASAFFTVVAAVLAAQIVQRISDFQTVPFTPPPASVPAHDYRGYN</sequence>
<comment type="caution">
    <text evidence="3">The sequence shown here is derived from an EMBL/GenBank/DDBJ whole genome shotgun (WGS) entry which is preliminary data.</text>
</comment>
<evidence type="ECO:0000256" key="1">
    <source>
        <dbReference type="SAM" id="Phobius"/>
    </source>
</evidence>
<evidence type="ECO:0000313" key="3">
    <source>
        <dbReference type="EMBL" id="TWP46262.1"/>
    </source>
</evidence>
<reference evidence="3 4" key="1">
    <citation type="submission" date="2019-07" db="EMBL/GenBank/DDBJ databases">
        <title>Lentzea xizangensis sp. nov., isolated from Qinghai-Tibetan Plateau Soils.</title>
        <authorList>
            <person name="Huang J."/>
        </authorList>
    </citation>
    <scope>NUCLEOTIDE SEQUENCE [LARGE SCALE GENOMIC DNA]</scope>
    <source>
        <strain evidence="3 4">FXJ1.1311</strain>
    </source>
</reference>
<name>A0A563EHX6_9PSEU</name>
<gene>
    <name evidence="3" type="ORF">FKR81_36605</name>
</gene>
<keyword evidence="1" id="KW-0472">Membrane</keyword>
<protein>
    <submittedName>
        <fullName evidence="3">DUF4328 domain-containing protein</fullName>
    </submittedName>
</protein>
<organism evidence="3 4">
    <name type="scientific">Lentzea tibetensis</name>
    <dbReference type="NCBI Taxonomy" id="2591470"/>
    <lineage>
        <taxon>Bacteria</taxon>
        <taxon>Bacillati</taxon>
        <taxon>Actinomycetota</taxon>
        <taxon>Actinomycetes</taxon>
        <taxon>Pseudonocardiales</taxon>
        <taxon>Pseudonocardiaceae</taxon>
        <taxon>Lentzea</taxon>
    </lineage>
</organism>